<evidence type="ECO:0000259" key="7">
    <source>
        <dbReference type="Pfam" id="PF02601"/>
    </source>
</evidence>
<comment type="catalytic activity">
    <reaction evidence="5 6">
        <text>Exonucleolytic cleavage in either 5'- to 3'- or 3'- to 5'-direction to yield nucleoside 5'-phosphates.</text>
        <dbReference type="EC" id="3.1.11.6"/>
    </reaction>
</comment>
<comment type="similarity">
    <text evidence="5 6">Belongs to the XseA family.</text>
</comment>
<evidence type="ECO:0000256" key="5">
    <source>
        <dbReference type="HAMAP-Rule" id="MF_00378"/>
    </source>
</evidence>
<reference evidence="9 10" key="1">
    <citation type="journal article" date="2017" name="Int. J. Syst. Evol. Microbiol.">
        <title>Jeotgalibaca porci sp. nov. and Jeotgalibaca arthritidis sp. nov., isolated from pigs, and emended description of the genus Jeotgalibaca.</title>
        <authorList>
            <person name="Zamora L."/>
            <person name="Perez-Sancho M."/>
            <person name="Dominguez L."/>
            <person name="Fernandez-Garayzabal J.F."/>
            <person name="Vela A.I."/>
        </authorList>
    </citation>
    <scope>NUCLEOTIDE SEQUENCE [LARGE SCALE GENOMIC DNA]</scope>
    <source>
        <strain evidence="9 10">CECT 9157</strain>
    </source>
</reference>
<proteinExistence type="inferred from homology"/>
<gene>
    <name evidence="5" type="primary">xseA</name>
    <name evidence="9" type="ORF">G7057_11460</name>
</gene>
<keyword evidence="3 5" id="KW-0378">Hydrolase</keyword>
<dbReference type="PANTHER" id="PTHR30008">
    <property type="entry name" value="EXODEOXYRIBONUCLEASE 7 LARGE SUBUNIT"/>
    <property type="match status" value="1"/>
</dbReference>
<evidence type="ECO:0000256" key="4">
    <source>
        <dbReference type="ARBA" id="ARBA00022839"/>
    </source>
</evidence>
<dbReference type="GO" id="GO:0009318">
    <property type="term" value="C:exodeoxyribonuclease VII complex"/>
    <property type="evidence" value="ECO:0007669"/>
    <property type="project" value="UniProtKB-UniRule"/>
</dbReference>
<evidence type="ECO:0000256" key="1">
    <source>
        <dbReference type="ARBA" id="ARBA00022490"/>
    </source>
</evidence>
<dbReference type="EC" id="3.1.11.6" evidence="5"/>
<evidence type="ECO:0000313" key="9">
    <source>
        <dbReference type="EMBL" id="QII83003.1"/>
    </source>
</evidence>
<sequence>MTTQYLTVTALTKYIKRKFDADPHLDRVFLTGEVSNYRKRPRHQYFSIKDDHSLIQAVMYQREFNQLKFNLQDGMKVLLIGRVNVYEPSGSYNIVIEHMEPDGIGALYQAYTELKDKLSKEGLFSRTKRPLPAYPKKIAVVTSPSGAVIRDIMTTIKRRYPIAQIELYPTVVQGKGSVQSIVENLKQINRQDDIDVAIIGRGGGSIEDLWSFNEEAVIRQIVEMNMPIISSVGHETDTTLSDLAADIRAATPTAAAELSVPVLADLIQGIQQSEQRLYRALKNKLAVRQETLNRLMHSYVFRQPNRLYEGHLQKLDQLSTQLQQQTQQHYQNKSRQFEQLDARLRAASPRTQLVLAQRSFENLDKLRIASMTRYMDQKKRDFSQVIESLDLLSPLKIMARGYSYTTLDQTIVKSVQQLALSKTIDVHLQDGIVRAEVIDIQEEHHE</sequence>
<dbReference type="AlphaFoldDB" id="A0A6G7KCK9"/>
<evidence type="ECO:0000256" key="2">
    <source>
        <dbReference type="ARBA" id="ARBA00022722"/>
    </source>
</evidence>
<comment type="subcellular location">
    <subcellularLocation>
        <location evidence="5 6">Cytoplasm</location>
    </subcellularLocation>
</comment>
<evidence type="ECO:0000259" key="8">
    <source>
        <dbReference type="Pfam" id="PF13742"/>
    </source>
</evidence>
<dbReference type="InterPro" id="IPR025824">
    <property type="entry name" value="OB-fold_nuc-bd_dom"/>
</dbReference>
<dbReference type="GO" id="GO:0005737">
    <property type="term" value="C:cytoplasm"/>
    <property type="evidence" value="ECO:0007669"/>
    <property type="project" value="UniProtKB-SubCell"/>
</dbReference>
<keyword evidence="4 5" id="KW-0269">Exonuclease</keyword>
<dbReference type="Pfam" id="PF13742">
    <property type="entry name" value="tRNA_anti_2"/>
    <property type="match status" value="1"/>
</dbReference>
<dbReference type="EMBL" id="CP049740">
    <property type="protein sequence ID" value="QII83003.1"/>
    <property type="molecule type" value="Genomic_DNA"/>
</dbReference>
<evidence type="ECO:0000313" key="10">
    <source>
        <dbReference type="Proteomes" id="UP000501451"/>
    </source>
</evidence>
<name>A0A6G7KCK9_9LACT</name>
<comment type="subunit">
    <text evidence="5">Heterooligomer composed of large and small subunits.</text>
</comment>
<comment type="function">
    <text evidence="5">Bidirectionally degrades single-stranded DNA into large acid-insoluble oligonucleotides, which are then degraded further into small acid-soluble oligonucleotides.</text>
</comment>
<evidence type="ECO:0000256" key="6">
    <source>
        <dbReference type="RuleBase" id="RU004355"/>
    </source>
</evidence>
<dbReference type="GO" id="GO:0008855">
    <property type="term" value="F:exodeoxyribonuclease VII activity"/>
    <property type="evidence" value="ECO:0007669"/>
    <property type="project" value="UniProtKB-UniRule"/>
</dbReference>
<keyword evidence="2 5" id="KW-0540">Nuclease</keyword>
<dbReference type="Pfam" id="PF02601">
    <property type="entry name" value="Exonuc_VII_L"/>
    <property type="match status" value="1"/>
</dbReference>
<dbReference type="InterPro" id="IPR020579">
    <property type="entry name" value="Exonuc_VII_lsu_C"/>
</dbReference>
<dbReference type="GO" id="GO:0006308">
    <property type="term" value="P:DNA catabolic process"/>
    <property type="evidence" value="ECO:0007669"/>
    <property type="project" value="UniProtKB-UniRule"/>
</dbReference>
<dbReference type="RefSeq" id="WP_166163863.1">
    <property type="nucleotide sequence ID" value="NZ_CP049740.1"/>
</dbReference>
<feature type="domain" description="Exonuclease VII large subunit C-terminal" evidence="7">
    <location>
        <begin position="126"/>
        <end position="435"/>
    </location>
</feature>
<feature type="domain" description="OB-fold nucleic acid binding" evidence="8">
    <location>
        <begin position="6"/>
        <end position="100"/>
    </location>
</feature>
<dbReference type="KEGG" id="jar:G7057_11460"/>
<dbReference type="GO" id="GO:0003676">
    <property type="term" value="F:nucleic acid binding"/>
    <property type="evidence" value="ECO:0007669"/>
    <property type="project" value="InterPro"/>
</dbReference>
<dbReference type="PANTHER" id="PTHR30008:SF0">
    <property type="entry name" value="EXODEOXYRIBONUCLEASE 7 LARGE SUBUNIT"/>
    <property type="match status" value="1"/>
</dbReference>
<keyword evidence="10" id="KW-1185">Reference proteome</keyword>
<dbReference type="HAMAP" id="MF_00378">
    <property type="entry name" value="Exonuc_7_L"/>
    <property type="match status" value="1"/>
</dbReference>
<dbReference type="InterPro" id="IPR003753">
    <property type="entry name" value="Exonuc_VII_L"/>
</dbReference>
<accession>A0A6G7KCK9</accession>
<dbReference type="Proteomes" id="UP000501451">
    <property type="component" value="Chromosome"/>
</dbReference>
<evidence type="ECO:0000256" key="3">
    <source>
        <dbReference type="ARBA" id="ARBA00022801"/>
    </source>
</evidence>
<protein>
    <recommendedName>
        <fullName evidence="5">Exodeoxyribonuclease 7 large subunit</fullName>
        <ecNumber evidence="5">3.1.11.6</ecNumber>
    </recommendedName>
    <alternativeName>
        <fullName evidence="5">Exodeoxyribonuclease VII large subunit</fullName>
        <shortName evidence="5">Exonuclease VII large subunit</shortName>
    </alternativeName>
</protein>
<organism evidence="9 10">
    <name type="scientific">Jeotgalibaca arthritidis</name>
    <dbReference type="NCBI Taxonomy" id="1868794"/>
    <lineage>
        <taxon>Bacteria</taxon>
        <taxon>Bacillati</taxon>
        <taxon>Bacillota</taxon>
        <taxon>Bacilli</taxon>
        <taxon>Lactobacillales</taxon>
        <taxon>Carnobacteriaceae</taxon>
        <taxon>Jeotgalibaca</taxon>
    </lineage>
</organism>
<dbReference type="CDD" id="cd04489">
    <property type="entry name" value="ExoVII_LU_OBF"/>
    <property type="match status" value="1"/>
</dbReference>
<keyword evidence="1 5" id="KW-0963">Cytoplasm</keyword>
<dbReference type="NCBIfam" id="TIGR00237">
    <property type="entry name" value="xseA"/>
    <property type="match status" value="1"/>
</dbReference>